<name>A0A8T1G3A3_9STRA</name>
<evidence type="ECO:0000313" key="3">
    <source>
        <dbReference type="Proteomes" id="UP000697107"/>
    </source>
</evidence>
<dbReference type="EMBL" id="RCML01000170">
    <property type="protein sequence ID" value="KAG2987504.1"/>
    <property type="molecule type" value="Genomic_DNA"/>
</dbReference>
<reference evidence="2" key="1">
    <citation type="submission" date="2018-10" db="EMBL/GenBank/DDBJ databases">
        <title>Effector identification in a new, highly contiguous assembly of the strawberry crown rot pathogen Phytophthora cactorum.</title>
        <authorList>
            <person name="Armitage A.D."/>
            <person name="Nellist C.F."/>
            <person name="Bates H."/>
            <person name="Vickerstaff R.J."/>
            <person name="Harrison R.J."/>
        </authorList>
    </citation>
    <scope>NUCLEOTIDE SEQUENCE</scope>
    <source>
        <strain evidence="2">P415</strain>
    </source>
</reference>
<gene>
    <name evidence="2" type="ORF">PC118_g7226</name>
</gene>
<evidence type="ECO:0000313" key="2">
    <source>
        <dbReference type="EMBL" id="KAG2987504.1"/>
    </source>
</evidence>
<dbReference type="AlphaFoldDB" id="A0A8T1G3A3"/>
<organism evidence="2 3">
    <name type="scientific">Phytophthora cactorum</name>
    <dbReference type="NCBI Taxonomy" id="29920"/>
    <lineage>
        <taxon>Eukaryota</taxon>
        <taxon>Sar</taxon>
        <taxon>Stramenopiles</taxon>
        <taxon>Oomycota</taxon>
        <taxon>Peronosporomycetes</taxon>
        <taxon>Peronosporales</taxon>
        <taxon>Peronosporaceae</taxon>
        <taxon>Phytophthora</taxon>
    </lineage>
</organism>
<accession>A0A8T1G3A3</accession>
<feature type="region of interest" description="Disordered" evidence="1">
    <location>
        <begin position="37"/>
        <end position="74"/>
    </location>
</feature>
<comment type="caution">
    <text evidence="2">The sequence shown here is derived from an EMBL/GenBank/DDBJ whole genome shotgun (WGS) entry which is preliminary data.</text>
</comment>
<evidence type="ECO:0000256" key="1">
    <source>
        <dbReference type="SAM" id="MobiDB-lite"/>
    </source>
</evidence>
<dbReference type="Proteomes" id="UP000697107">
    <property type="component" value="Unassembled WGS sequence"/>
</dbReference>
<protein>
    <submittedName>
        <fullName evidence="2">Uncharacterized protein</fullName>
    </submittedName>
</protein>
<proteinExistence type="predicted"/>
<sequence>MSSRGESVGLLHGLAALSAPIKLVNDGLETELLAGVVADNDGSEKSPKPENNGGRPDRGGFVTDDDSLKLGNNAMPTREINSFASTSFVRQRQRELLHQIARSTLEMRPQ</sequence>